<dbReference type="Proteomes" id="UP001179830">
    <property type="component" value="Chromosome"/>
</dbReference>
<sequence>MISLTQYGRKVWTTLACAAVVLHLTLIIFIPTSDSTINAWHLSTILALGFGQLALESRSRIAGILLLLAAIAGAVTGVYFLLNVDQVFARYGLNLMDQVMAATAVASVLALAYYLAGWVIPLIATVTGIYVLGLGRLFDGMFFFSGLTPYRMSYRMFWQDGALLGSTTTISATIIFMFVLLSTLMRSAGATQFIISGAIRLMRRIPGGSAHVAVLSSAIMGTVSGSAVANVAGTGTLTIPIMKRSGLSKESAGAVEAAASTGSQLIPPVMGAGIFIMADWTGVPYSELVMIAIIPALLYFLSISFTVHLELKREGLLDRQAQPDGDAPRMNITEGLSFLGPILLLIGMLIASYSPVYAAGWACAAVVVCSWFGPHRIGLKQIPSICRETFRTLLPTAAVLICAGIIVTCVETSGLVVAMAQSLNMLGQANSLLIIALLAVISLFLGMGLPVTASYIIVASFGAQALISLGVSPVAAHMAMFWLSQDSLLTPPVCLAAYAAASISGGSPSRTGLKAMLMGKGLYIMPLLFVYHGLLFDQGANQALIGTASGLAALATIAMVGTGQAFGRLGATSRTVLALCAGCILWPEPSAQLAGVAVVCLVLIHNRLAQRDITSFNATKRIK</sequence>
<feature type="transmembrane region" description="Helical" evidence="2">
    <location>
        <begin position="356"/>
        <end position="373"/>
    </location>
</feature>
<feature type="transmembrane region" description="Helical" evidence="2">
    <location>
        <begin position="12"/>
        <end position="31"/>
    </location>
</feature>
<dbReference type="PANTHER" id="PTHR43849">
    <property type="entry name" value="BLL3936 PROTEIN"/>
    <property type="match status" value="1"/>
</dbReference>
<evidence type="ECO:0000256" key="2">
    <source>
        <dbReference type="SAM" id="Phobius"/>
    </source>
</evidence>
<dbReference type="EMBL" id="CP122961">
    <property type="protein sequence ID" value="WGI26984.1"/>
    <property type="molecule type" value="Genomic_DNA"/>
</dbReference>
<dbReference type="NCBIfam" id="TIGR02123">
    <property type="entry name" value="TRAP_fused"/>
    <property type="match status" value="1"/>
</dbReference>
<feature type="transmembrane region" description="Helical" evidence="2">
    <location>
        <begin position="37"/>
        <end position="55"/>
    </location>
</feature>
<feature type="transmembrane region" description="Helical" evidence="2">
    <location>
        <begin position="162"/>
        <end position="184"/>
    </location>
</feature>
<evidence type="ECO:0000259" key="3">
    <source>
        <dbReference type="Pfam" id="PF06808"/>
    </source>
</evidence>
<keyword evidence="1" id="KW-0997">Cell inner membrane</keyword>
<name>A0ABY8LRC8_9GAMM</name>
<keyword evidence="2" id="KW-0472">Membrane</keyword>
<dbReference type="Pfam" id="PF06808">
    <property type="entry name" value="DctM"/>
    <property type="match status" value="1"/>
</dbReference>
<evidence type="ECO:0000256" key="1">
    <source>
        <dbReference type="RuleBase" id="RU369079"/>
    </source>
</evidence>
<keyword evidence="2" id="KW-1133">Transmembrane helix</keyword>
<feature type="domain" description="TRAP C4-dicarboxylate transport system permease DctM subunit" evidence="3">
    <location>
        <begin position="155"/>
        <end position="535"/>
    </location>
</feature>
<dbReference type="InterPro" id="IPR011853">
    <property type="entry name" value="TRAP_DctM-Dct_fused"/>
</dbReference>
<proteinExistence type="predicted"/>
<feature type="transmembrane region" description="Helical" evidence="2">
    <location>
        <begin position="205"/>
        <end position="228"/>
    </location>
</feature>
<evidence type="ECO:0000313" key="4">
    <source>
        <dbReference type="EMBL" id="WGI26984.1"/>
    </source>
</evidence>
<feature type="transmembrane region" description="Helical" evidence="2">
    <location>
        <begin position="332"/>
        <end position="350"/>
    </location>
</feature>
<protein>
    <submittedName>
        <fullName evidence="4">TRAP transporter fused permease subunit</fullName>
    </submittedName>
</protein>
<feature type="transmembrane region" description="Helical" evidence="2">
    <location>
        <begin position="432"/>
        <end position="458"/>
    </location>
</feature>
<accession>A0ABY8LRC8</accession>
<keyword evidence="1" id="KW-1003">Cell membrane</keyword>
<keyword evidence="1" id="KW-0813">Transport</keyword>
<feature type="transmembrane region" description="Helical" evidence="2">
    <location>
        <begin position="130"/>
        <end position="150"/>
    </location>
</feature>
<feature type="transmembrane region" description="Helical" evidence="2">
    <location>
        <begin position="62"/>
        <end position="82"/>
    </location>
</feature>
<dbReference type="InterPro" id="IPR010656">
    <property type="entry name" value="DctM"/>
</dbReference>
<keyword evidence="2" id="KW-0812">Transmembrane</keyword>
<feature type="transmembrane region" description="Helical" evidence="2">
    <location>
        <begin position="288"/>
        <end position="311"/>
    </location>
</feature>
<dbReference type="PANTHER" id="PTHR43849:SF2">
    <property type="entry name" value="BLL3936 PROTEIN"/>
    <property type="match status" value="1"/>
</dbReference>
<reference evidence="4" key="1">
    <citation type="submission" date="2023-04" db="EMBL/GenBank/DDBJ databases">
        <title>Complete genome sequence of Halomonas alkaliantarctica MSP3 isolated from marine sediment, Jeju Island.</title>
        <authorList>
            <person name="Park S.-J."/>
        </authorList>
    </citation>
    <scope>NUCLEOTIDE SEQUENCE</scope>
    <source>
        <strain evidence="4">MSP3</strain>
    </source>
</reference>
<feature type="transmembrane region" description="Helical" evidence="2">
    <location>
        <begin position="517"/>
        <end position="536"/>
    </location>
</feature>
<feature type="transmembrane region" description="Helical" evidence="2">
    <location>
        <begin position="393"/>
        <end position="420"/>
    </location>
</feature>
<dbReference type="RefSeq" id="WP_280106569.1">
    <property type="nucleotide sequence ID" value="NZ_CP122961.1"/>
</dbReference>
<organism evidence="4 5">
    <name type="scientific">Halomonas alkaliantarctica</name>
    <dbReference type="NCBI Taxonomy" id="232346"/>
    <lineage>
        <taxon>Bacteria</taxon>
        <taxon>Pseudomonadati</taxon>
        <taxon>Pseudomonadota</taxon>
        <taxon>Gammaproteobacteria</taxon>
        <taxon>Oceanospirillales</taxon>
        <taxon>Halomonadaceae</taxon>
        <taxon>Halomonas</taxon>
    </lineage>
</organism>
<feature type="transmembrane region" description="Helical" evidence="2">
    <location>
        <begin position="593"/>
        <end position="609"/>
    </location>
</feature>
<feature type="transmembrane region" description="Helical" evidence="2">
    <location>
        <begin position="542"/>
        <end position="562"/>
    </location>
</feature>
<gene>
    <name evidence="4" type="ORF">QEN58_07955</name>
</gene>
<feature type="transmembrane region" description="Helical" evidence="2">
    <location>
        <begin position="102"/>
        <end position="123"/>
    </location>
</feature>
<feature type="transmembrane region" description="Helical" evidence="2">
    <location>
        <begin position="465"/>
        <end position="483"/>
    </location>
</feature>
<evidence type="ECO:0000313" key="5">
    <source>
        <dbReference type="Proteomes" id="UP001179830"/>
    </source>
</evidence>
<keyword evidence="5" id="KW-1185">Reference proteome</keyword>
<comment type="function">
    <text evidence="1">Part of the tripartite ATP-independent periplasmic (TRAP) transport system.</text>
</comment>
<comment type="subcellular location">
    <subcellularLocation>
        <location evidence="1">Cell inner membrane</location>
        <topology evidence="1">Multi-pass membrane protein</topology>
    </subcellularLocation>
</comment>